<evidence type="ECO:0000256" key="1">
    <source>
        <dbReference type="ARBA" id="ARBA00010641"/>
    </source>
</evidence>
<dbReference type="RefSeq" id="WP_008827220.1">
    <property type="nucleotide sequence ID" value="NZ_AFNU02000012.1"/>
</dbReference>
<keyword evidence="6" id="KW-0175">Coiled coil</keyword>
<dbReference type="InterPro" id="IPR036388">
    <property type="entry name" value="WH-like_DNA-bd_sf"/>
</dbReference>
<dbReference type="Gene3D" id="1.10.1740.10">
    <property type="match status" value="1"/>
</dbReference>
<comment type="similarity">
    <text evidence="1">Belongs to the sigma-70 factor family. ECF subfamily.</text>
</comment>
<evidence type="ECO:0000256" key="5">
    <source>
        <dbReference type="ARBA" id="ARBA00023163"/>
    </source>
</evidence>
<dbReference type="AlphaFoldDB" id="F7Q139"/>
<dbReference type="NCBIfam" id="TIGR02937">
    <property type="entry name" value="sigma70-ECF"/>
    <property type="match status" value="1"/>
</dbReference>
<dbReference type="eggNOG" id="COG1595">
    <property type="taxonomic scope" value="Bacteria"/>
</dbReference>
<dbReference type="GO" id="GO:0016987">
    <property type="term" value="F:sigma factor activity"/>
    <property type="evidence" value="ECO:0007669"/>
    <property type="project" value="UniProtKB-KW"/>
</dbReference>
<evidence type="ECO:0000256" key="4">
    <source>
        <dbReference type="ARBA" id="ARBA00023125"/>
    </source>
</evidence>
<dbReference type="InterPro" id="IPR013325">
    <property type="entry name" value="RNA_pol_sigma_r2"/>
</dbReference>
<dbReference type="PANTHER" id="PTHR43133:SF8">
    <property type="entry name" value="RNA POLYMERASE SIGMA FACTOR HI_1459-RELATED"/>
    <property type="match status" value="1"/>
</dbReference>
<keyword evidence="2" id="KW-0805">Transcription regulation</keyword>
<keyword evidence="4" id="KW-0238">DNA-binding</keyword>
<comment type="caution">
    <text evidence="9">The sequence shown here is derived from an EMBL/GenBank/DDBJ whole genome shotgun (WGS) entry which is preliminary data.</text>
</comment>
<reference evidence="9 10" key="2">
    <citation type="journal article" date="2013" name="PLoS ONE">
        <title>INDIGO - INtegrated Data Warehouse of MIcrobial GenOmes with Examples from the Red Sea Extremophiles.</title>
        <authorList>
            <person name="Alam I."/>
            <person name="Antunes A."/>
            <person name="Kamau A.A."/>
            <person name="Ba Alawi W."/>
            <person name="Kalkatawi M."/>
            <person name="Stingl U."/>
            <person name="Bajic V.B."/>
        </authorList>
    </citation>
    <scope>NUCLEOTIDE SEQUENCE [LARGE SCALE GENOMIC DNA]</scope>
    <source>
        <strain evidence="9 10">SSD-17B</strain>
    </source>
</reference>
<name>F7Q139_9MOLU</name>
<evidence type="ECO:0000313" key="9">
    <source>
        <dbReference type="EMBL" id="ERJ11320.1"/>
    </source>
</evidence>
<dbReference type="SUPFAM" id="SSF88659">
    <property type="entry name" value="Sigma3 and sigma4 domains of RNA polymerase sigma factors"/>
    <property type="match status" value="1"/>
</dbReference>
<feature type="domain" description="RNA polymerase sigma factor 70 region 4 type 2" evidence="8">
    <location>
        <begin position="109"/>
        <end position="156"/>
    </location>
</feature>
<dbReference type="InterPro" id="IPR007627">
    <property type="entry name" value="RNA_pol_sigma70_r2"/>
</dbReference>
<dbReference type="GO" id="GO:0003677">
    <property type="term" value="F:DNA binding"/>
    <property type="evidence" value="ECO:0007669"/>
    <property type="project" value="UniProtKB-KW"/>
</dbReference>
<dbReference type="PANTHER" id="PTHR43133">
    <property type="entry name" value="RNA POLYMERASE ECF-TYPE SIGMA FACTO"/>
    <property type="match status" value="1"/>
</dbReference>
<dbReference type="Proteomes" id="UP000005707">
    <property type="component" value="Unassembled WGS sequence"/>
</dbReference>
<proteinExistence type="inferred from homology"/>
<accession>F7Q139</accession>
<evidence type="ECO:0000256" key="6">
    <source>
        <dbReference type="SAM" id="Coils"/>
    </source>
</evidence>
<dbReference type="InterPro" id="IPR039425">
    <property type="entry name" value="RNA_pol_sigma-70-like"/>
</dbReference>
<dbReference type="Pfam" id="PF08281">
    <property type="entry name" value="Sigma70_r4_2"/>
    <property type="match status" value="1"/>
</dbReference>
<evidence type="ECO:0000256" key="3">
    <source>
        <dbReference type="ARBA" id="ARBA00023082"/>
    </source>
</evidence>
<dbReference type="STRING" id="1033810.HLPCO_002622"/>
<keyword evidence="5" id="KW-0804">Transcription</keyword>
<dbReference type="InterPro" id="IPR013249">
    <property type="entry name" value="RNA_pol_sigma70_r4_t2"/>
</dbReference>
<evidence type="ECO:0000256" key="2">
    <source>
        <dbReference type="ARBA" id="ARBA00023015"/>
    </source>
</evidence>
<evidence type="ECO:0000259" key="7">
    <source>
        <dbReference type="Pfam" id="PF04542"/>
    </source>
</evidence>
<dbReference type="InterPro" id="IPR014284">
    <property type="entry name" value="RNA_pol_sigma-70_dom"/>
</dbReference>
<dbReference type="InterPro" id="IPR013324">
    <property type="entry name" value="RNA_pol_sigma_r3/r4-like"/>
</dbReference>
<feature type="domain" description="RNA polymerase sigma-70 region 2" evidence="7">
    <location>
        <begin position="17"/>
        <end position="75"/>
    </location>
</feature>
<dbReference type="GO" id="GO:0006352">
    <property type="term" value="P:DNA-templated transcription initiation"/>
    <property type="evidence" value="ECO:0007669"/>
    <property type="project" value="InterPro"/>
</dbReference>
<gene>
    <name evidence="9" type="ORF">HLPCO_002622</name>
</gene>
<dbReference type="SUPFAM" id="SSF88946">
    <property type="entry name" value="Sigma2 domain of RNA polymerase sigma factors"/>
    <property type="match status" value="1"/>
</dbReference>
<dbReference type="Pfam" id="PF04542">
    <property type="entry name" value="Sigma70_r2"/>
    <property type="match status" value="1"/>
</dbReference>
<reference evidence="9 10" key="1">
    <citation type="journal article" date="2011" name="J. Bacteriol.">
        <title>Genome sequence of Haloplasma contractile, an unusual contractile bacterium from a deep-sea anoxic brine lake.</title>
        <authorList>
            <person name="Antunes A."/>
            <person name="Alam I."/>
            <person name="El Dorry H."/>
            <person name="Siam R."/>
            <person name="Robertson A."/>
            <person name="Bajic V.B."/>
            <person name="Stingl U."/>
        </authorList>
    </citation>
    <scope>NUCLEOTIDE SEQUENCE [LARGE SCALE GENOMIC DNA]</scope>
    <source>
        <strain evidence="9 10">SSD-17B</strain>
    </source>
</reference>
<evidence type="ECO:0000313" key="10">
    <source>
        <dbReference type="Proteomes" id="UP000005707"/>
    </source>
</evidence>
<dbReference type="Gene3D" id="1.10.10.10">
    <property type="entry name" value="Winged helix-like DNA-binding domain superfamily/Winged helix DNA-binding domain"/>
    <property type="match status" value="1"/>
</dbReference>
<keyword evidence="10" id="KW-1185">Reference proteome</keyword>
<dbReference type="EMBL" id="AFNU02000012">
    <property type="protein sequence ID" value="ERJ11320.1"/>
    <property type="molecule type" value="Genomic_DNA"/>
</dbReference>
<protein>
    <submittedName>
        <fullName evidence="9">RNA polymerase sigma factor protein</fullName>
    </submittedName>
</protein>
<evidence type="ECO:0000259" key="8">
    <source>
        <dbReference type="Pfam" id="PF08281"/>
    </source>
</evidence>
<sequence length="519" mass="61153">MDDTAIVEKIKEAVEPIFAYSLKRTNNRHEAEDLSQEILLNLYDSYNQLKDERKFYGWMWAVANNVFKTYLRKKGKNTHIEFNEQYHIEYENRITDQVEEQEELGLIFREISILSGLYRETMMLYYIKERSCAQIAEELSMSENMVKQYLFKSRKKVKEGVNMIRERGERSFNPRRFSIYYWGNSKNYYHKLFKRKLPGNIMLETFYSPITTEQLSVELGVASVYLEDEIDILLENNLLTKKSNKFQSNIVIFTKEFEEELYNKTKDHYAELANDLNNFINEKENLIRSIGFKGADLPFNTLKWQLLSITLYEMVIERFLKHEIKELPSINKDYRGYVWGMERDYGDQDFDIGINGYTDDSGNALVVMDYALIDKKYQDLCSQITGDTLLKIASEADLDLNKYEENELLSLIKEGYVYQNDGLTVNMPVFTKKEFRALKELLEDAVVDLYHEFIAIIPKTEKILKNYVPKKITDLKAIVSLKQVESFIVEIMNTCYLNNDIHLPKPCHDVLSAYIIVNK</sequence>
<dbReference type="OrthoDB" id="9784984at2"/>
<feature type="coiled-coil region" evidence="6">
    <location>
        <begin position="262"/>
        <end position="289"/>
    </location>
</feature>
<organism evidence="9 10">
    <name type="scientific">Haloplasma contractile SSD-17B</name>
    <dbReference type="NCBI Taxonomy" id="1033810"/>
    <lineage>
        <taxon>Bacteria</taxon>
        <taxon>Bacillati</taxon>
        <taxon>Mycoplasmatota</taxon>
        <taxon>Mollicutes</taxon>
        <taxon>Haloplasmatales</taxon>
        <taxon>Haloplasmataceae</taxon>
        <taxon>Haloplasma</taxon>
    </lineage>
</organism>
<keyword evidence="3" id="KW-0731">Sigma factor</keyword>
<dbReference type="InParanoid" id="F7Q139"/>